<dbReference type="PROSITE" id="PS52029">
    <property type="entry name" value="LD_TPASE"/>
    <property type="match status" value="1"/>
</dbReference>
<comment type="similarity">
    <text evidence="2">Belongs to the YkuD family.</text>
</comment>
<comment type="caution">
    <text evidence="9">The sequence shown here is derived from an EMBL/GenBank/DDBJ whole genome shotgun (WGS) entry which is preliminary data.</text>
</comment>
<dbReference type="GO" id="GO:0008360">
    <property type="term" value="P:regulation of cell shape"/>
    <property type="evidence" value="ECO:0007669"/>
    <property type="project" value="UniProtKB-UniRule"/>
</dbReference>
<proteinExistence type="inferred from homology"/>
<evidence type="ECO:0000256" key="6">
    <source>
        <dbReference type="ARBA" id="ARBA00023316"/>
    </source>
</evidence>
<comment type="pathway">
    <text evidence="1 7">Cell wall biogenesis; peptidoglycan biosynthesis.</text>
</comment>
<evidence type="ECO:0000256" key="5">
    <source>
        <dbReference type="ARBA" id="ARBA00022984"/>
    </source>
</evidence>
<feature type="active site" description="Proton donor/acceptor" evidence="7">
    <location>
        <position position="528"/>
    </location>
</feature>
<organism evidence="9 10">
    <name type="scientific">Fulvivirga imtechensis AK7</name>
    <dbReference type="NCBI Taxonomy" id="1237149"/>
    <lineage>
        <taxon>Bacteria</taxon>
        <taxon>Pseudomonadati</taxon>
        <taxon>Bacteroidota</taxon>
        <taxon>Cytophagia</taxon>
        <taxon>Cytophagales</taxon>
        <taxon>Fulvivirgaceae</taxon>
        <taxon>Fulvivirga</taxon>
    </lineage>
</organism>
<keyword evidence="4 7" id="KW-0133">Cell shape</keyword>
<dbReference type="InterPro" id="IPR038063">
    <property type="entry name" value="Transpep_catalytic_dom"/>
</dbReference>
<dbReference type="InterPro" id="IPR036365">
    <property type="entry name" value="PGBD-like_sf"/>
</dbReference>
<dbReference type="InterPro" id="IPR005490">
    <property type="entry name" value="LD_TPept_cat_dom"/>
</dbReference>
<dbReference type="AlphaFoldDB" id="L8JXT1"/>
<evidence type="ECO:0000313" key="10">
    <source>
        <dbReference type="Proteomes" id="UP000011135"/>
    </source>
</evidence>
<dbReference type="Pfam" id="PF01471">
    <property type="entry name" value="PG_binding_1"/>
    <property type="match status" value="1"/>
</dbReference>
<dbReference type="GO" id="GO:0009252">
    <property type="term" value="P:peptidoglycan biosynthetic process"/>
    <property type="evidence" value="ECO:0007669"/>
    <property type="project" value="UniProtKB-UniPathway"/>
</dbReference>
<dbReference type="GO" id="GO:0004180">
    <property type="term" value="F:carboxypeptidase activity"/>
    <property type="evidence" value="ECO:0007669"/>
    <property type="project" value="UniProtKB-ARBA"/>
</dbReference>
<keyword evidence="3" id="KW-0808">Transferase</keyword>
<feature type="domain" description="L,D-TPase catalytic" evidence="8">
    <location>
        <begin position="389"/>
        <end position="582"/>
    </location>
</feature>
<dbReference type="InterPro" id="IPR052905">
    <property type="entry name" value="LD-transpeptidase_YkuD-like"/>
</dbReference>
<dbReference type="UniPathway" id="UPA00219"/>
<dbReference type="GO" id="GO:0071555">
    <property type="term" value="P:cell wall organization"/>
    <property type="evidence" value="ECO:0007669"/>
    <property type="project" value="UniProtKB-UniRule"/>
</dbReference>
<evidence type="ECO:0000256" key="4">
    <source>
        <dbReference type="ARBA" id="ARBA00022960"/>
    </source>
</evidence>
<dbReference type="SUPFAM" id="SSF141523">
    <property type="entry name" value="L,D-transpeptidase catalytic domain-like"/>
    <property type="match status" value="1"/>
</dbReference>
<keyword evidence="10" id="KW-1185">Reference proteome</keyword>
<name>L8JXT1_9BACT</name>
<dbReference type="InterPro" id="IPR045380">
    <property type="entry name" value="LD_TPept_scaffold_dom"/>
</dbReference>
<dbReference type="InterPro" id="IPR002477">
    <property type="entry name" value="Peptidoglycan-bd-like"/>
</dbReference>
<dbReference type="Pfam" id="PF03734">
    <property type="entry name" value="YkuD"/>
    <property type="match status" value="1"/>
</dbReference>
<dbReference type="PANTHER" id="PTHR41533">
    <property type="entry name" value="L,D-TRANSPEPTIDASE HI_1667-RELATED"/>
    <property type="match status" value="1"/>
</dbReference>
<dbReference type="STRING" id="1237149.C900_02670"/>
<dbReference type="Proteomes" id="UP000011135">
    <property type="component" value="Unassembled WGS sequence"/>
</dbReference>
<dbReference type="Gene3D" id="1.10.101.10">
    <property type="entry name" value="PGBD-like superfamily/PGBD"/>
    <property type="match status" value="1"/>
</dbReference>
<feature type="active site" description="Nucleophile" evidence="7">
    <location>
        <position position="547"/>
    </location>
</feature>
<dbReference type="PANTHER" id="PTHR41533:SF2">
    <property type="entry name" value="BLR7131 PROTEIN"/>
    <property type="match status" value="1"/>
</dbReference>
<protein>
    <recommendedName>
        <fullName evidence="8">L,D-TPase catalytic domain-containing protein</fullName>
    </recommendedName>
</protein>
<sequence length="629" mass="73841">MKVKQLISACKTTLRDFKKTFPSVSGMKSQKAEHTEVREHFWGKHNVDIGVFLKPLIIYLLILNTPFISCSNRSDFEIRNEKMQSLIKLGSDSISAQAHFPDEDVRKYLHNEFNEFYESRDYNVAWLDFHQPRHQADELLEALDAAPEHGLSQKTYSIAEIEELLNNLYEIDSKKERRKKWRKLIKSKKYKEELQEADTLRFKKIAQLDFLLTASYLTYASHLLAGRIDPNEEKHWFASRREKDLSVHLEEALNKNEIKASLEALAPAHDQYKALQEYLVHLINTEKKEVPQVEQNLKPGDKGEGVKHAKVRLSFWKNLDPDMKDSTSYNDQMQKAMNDFQEMNGLTATGLIDKVTRELLNHPRSYWIEKIETNMERLRWFQGEGFGDQYILINIPAYELKVINKGDVEMKMKVIIGTEYNRTPVFSDTLEYIDFNPTWTVPKSIAVKEMLPAMREAPNEYLNKRNLKLYDSWHANAKPLDEKEIKKIDWDEVDSTNWKYRLVEDPGPANALGRIKFMMPNNEAIYLHDTPTGHLFDRADRTFSHGCIRLEKPIDLALYLLDWDKEKVLKRIKEEKTSTAVLRHQMPVHIVYLSCWVDENGRINFRKDVYSYDQEHLKRILQKEKSVIS</sequence>
<keyword evidence="6 7" id="KW-0961">Cell wall biogenesis/degradation</keyword>
<dbReference type="InterPro" id="IPR036366">
    <property type="entry name" value="PGBDSf"/>
</dbReference>
<reference evidence="9 10" key="1">
    <citation type="submission" date="2012-12" db="EMBL/GenBank/DDBJ databases">
        <title>Genome assembly of Fulvivirga imtechensis AK7.</title>
        <authorList>
            <person name="Nupur N."/>
            <person name="Khatri I."/>
            <person name="Kumar R."/>
            <person name="Subramanian S."/>
            <person name="Pinnaka A."/>
        </authorList>
    </citation>
    <scope>NUCLEOTIDE SEQUENCE [LARGE SCALE GENOMIC DNA]</scope>
    <source>
        <strain evidence="9 10">AK7</strain>
    </source>
</reference>
<dbReference type="Gene3D" id="2.40.440.10">
    <property type="entry name" value="L,D-transpeptidase catalytic domain-like"/>
    <property type="match status" value="1"/>
</dbReference>
<evidence type="ECO:0000256" key="7">
    <source>
        <dbReference type="PROSITE-ProRule" id="PRU01373"/>
    </source>
</evidence>
<evidence type="ECO:0000313" key="9">
    <source>
        <dbReference type="EMBL" id="ELR73585.1"/>
    </source>
</evidence>
<dbReference type="CDD" id="cd16913">
    <property type="entry name" value="YkuD_like"/>
    <property type="match status" value="1"/>
</dbReference>
<keyword evidence="5 7" id="KW-0573">Peptidoglycan synthesis</keyword>
<dbReference type="SUPFAM" id="SSF47090">
    <property type="entry name" value="PGBD-like"/>
    <property type="match status" value="1"/>
</dbReference>
<dbReference type="GO" id="GO:0016740">
    <property type="term" value="F:transferase activity"/>
    <property type="evidence" value="ECO:0007669"/>
    <property type="project" value="UniProtKB-KW"/>
</dbReference>
<evidence type="ECO:0000256" key="2">
    <source>
        <dbReference type="ARBA" id="ARBA00005992"/>
    </source>
</evidence>
<evidence type="ECO:0000256" key="1">
    <source>
        <dbReference type="ARBA" id="ARBA00004752"/>
    </source>
</evidence>
<evidence type="ECO:0000256" key="3">
    <source>
        <dbReference type="ARBA" id="ARBA00022679"/>
    </source>
</evidence>
<dbReference type="eggNOG" id="COG2989">
    <property type="taxonomic scope" value="Bacteria"/>
</dbReference>
<dbReference type="EMBL" id="AMZN01000004">
    <property type="protein sequence ID" value="ELR73585.1"/>
    <property type="molecule type" value="Genomic_DNA"/>
</dbReference>
<evidence type="ECO:0000259" key="8">
    <source>
        <dbReference type="PROSITE" id="PS52029"/>
    </source>
</evidence>
<accession>L8JXT1</accession>
<dbReference type="PATRIC" id="fig|1237149.3.peg.361"/>
<dbReference type="Pfam" id="PF20142">
    <property type="entry name" value="Scaffold"/>
    <property type="match status" value="1"/>
</dbReference>
<gene>
    <name evidence="9" type="ORF">C900_02670</name>
</gene>